<evidence type="ECO:0000313" key="1">
    <source>
        <dbReference type="EMBL" id="GJE77310.1"/>
    </source>
</evidence>
<accession>A0ABQ4UYD0</accession>
<sequence>MPLPDPTVSDWIAQGEETVEVHCSPKDRAGCGHYAVIRLDSLPPRMTRSQLARRTVCSACGGRGGQPMKDMKRHYRQLHEETGWDCVPSPVRYERG</sequence>
<dbReference type="Proteomes" id="UP001055093">
    <property type="component" value="Unassembled WGS sequence"/>
</dbReference>
<evidence type="ECO:0000313" key="2">
    <source>
        <dbReference type="Proteomes" id="UP001055093"/>
    </source>
</evidence>
<dbReference type="RefSeq" id="WP_238308427.1">
    <property type="nucleotide sequence ID" value="NZ_BPRE01000013.1"/>
</dbReference>
<proteinExistence type="predicted"/>
<keyword evidence="2" id="KW-1185">Reference proteome</keyword>
<name>A0ABQ4UYD0_9HYPH</name>
<gene>
    <name evidence="1" type="ORF">BGCPKDLD_3913</name>
</gene>
<reference evidence="1" key="2">
    <citation type="submission" date="2021-08" db="EMBL/GenBank/DDBJ databases">
        <authorList>
            <person name="Tani A."/>
            <person name="Ola A."/>
            <person name="Ogura Y."/>
            <person name="Katsura K."/>
            <person name="Hayashi T."/>
        </authorList>
    </citation>
    <scope>NUCLEOTIDE SEQUENCE</scope>
    <source>
        <strain evidence="1">DSM 14458</strain>
    </source>
</reference>
<reference evidence="1" key="1">
    <citation type="journal article" date="2021" name="Front. Microbiol.">
        <title>Comprehensive Comparative Genomics and Phenotyping of Methylobacterium Species.</title>
        <authorList>
            <person name="Alessa O."/>
            <person name="Ogura Y."/>
            <person name="Fujitani Y."/>
            <person name="Takami H."/>
            <person name="Hayashi T."/>
            <person name="Sahin N."/>
            <person name="Tani A."/>
        </authorList>
    </citation>
    <scope>NUCLEOTIDE SEQUENCE</scope>
    <source>
        <strain evidence="1">DSM 14458</strain>
    </source>
</reference>
<dbReference type="EMBL" id="BPRE01000013">
    <property type="protein sequence ID" value="GJE77310.1"/>
    <property type="molecule type" value="Genomic_DNA"/>
</dbReference>
<protein>
    <submittedName>
        <fullName evidence="1">Uncharacterized protein</fullName>
    </submittedName>
</protein>
<organism evidence="1 2">
    <name type="scientific">Methylorubrum suomiense</name>
    <dbReference type="NCBI Taxonomy" id="144191"/>
    <lineage>
        <taxon>Bacteria</taxon>
        <taxon>Pseudomonadati</taxon>
        <taxon>Pseudomonadota</taxon>
        <taxon>Alphaproteobacteria</taxon>
        <taxon>Hyphomicrobiales</taxon>
        <taxon>Methylobacteriaceae</taxon>
        <taxon>Methylorubrum</taxon>
    </lineage>
</organism>
<comment type="caution">
    <text evidence="1">The sequence shown here is derived from an EMBL/GenBank/DDBJ whole genome shotgun (WGS) entry which is preliminary data.</text>
</comment>